<feature type="compositionally biased region" description="Basic and acidic residues" evidence="9">
    <location>
        <begin position="607"/>
        <end position="617"/>
    </location>
</feature>
<protein>
    <recommendedName>
        <fullName evidence="7">U three protein 7</fullName>
    </recommendedName>
</protein>
<keyword evidence="3" id="KW-0698">rRNA processing</keyword>
<sequence length="643" mass="70887">MEAGPSKPSRSANSSKRSKSNGQKKEYHSQEALDKQAHSISSATSLPRSLDHSALAAVRDAKLPKSVTNIKDKKLKSKLTHQHLSQKRAAESARLANEYLNTSAPGEGAGMIETEGELERTFKVTQAQIKDNVGIDTATKGFELKLDGGKQGVGLGPYRCDYTRNGRHLVIGGRKGHLAAFDWQTGKLSCEIQVRETVRDVKWLHNHSFFAAAQKKYVYIYDDAGIEIHKLKNHTDVNRLEFLPYHFLLASVGATGYLKYQDTSTGTLISQHRTGLGNCNTMTQNPLTAVLHLGHTNGTVTLWTPNLSTPAVKMLAHRGPVTGISIDSRNGGRDMATCGMDGTIKVWDTRMLGRGPRREWQARRPASDLQYSQRGLLGVAWGPHVSVYDTHAALGNAPPGPYITQGFPRSEPLQVKFCPFEDVLGVGHAGGFTSLLVPGAGEPNFDSSELDPFETRNARREREVHQLLDKISPDLISIDQSILGSIHVAETNVSAAEQDRILAEMAKRNPDAVARSADGRAYSQLSRIERMQLDNPEASPLAADGEEEEEGREVTGSLAAKIAAHEAPKAKKEKNRMRGKNKALSRYLRKKRENVIDPNRIAVKARMEKMRKEQEQQRKRKAAAGIAEGDERFSALDMFNKRS</sequence>
<feature type="compositionally biased region" description="Basic residues" evidence="9">
    <location>
        <begin position="571"/>
        <end position="591"/>
    </location>
</feature>
<feature type="compositionally biased region" description="Low complexity" evidence="9">
    <location>
        <begin position="1"/>
        <end position="15"/>
    </location>
</feature>
<proteinExistence type="predicted"/>
<feature type="domain" description="BING4 C-terminal" evidence="10">
    <location>
        <begin position="401"/>
        <end position="480"/>
    </location>
</feature>
<keyword evidence="5" id="KW-0677">Repeat</keyword>
<gene>
    <name evidence="11" type="ORF">SPSC_02411</name>
</gene>
<feature type="compositionally biased region" description="Basic and acidic residues" evidence="9">
    <location>
        <begin position="23"/>
        <end position="37"/>
    </location>
</feature>
<dbReference type="InterPro" id="IPR019775">
    <property type="entry name" value="WD40_repeat_CS"/>
</dbReference>
<evidence type="ECO:0000313" key="11">
    <source>
        <dbReference type="EMBL" id="CDU23782.1"/>
    </source>
</evidence>
<dbReference type="SMART" id="SM00320">
    <property type="entry name" value="WD40"/>
    <property type="match status" value="4"/>
</dbReference>
<dbReference type="SUPFAM" id="SSF50978">
    <property type="entry name" value="WD40 repeat-like"/>
    <property type="match status" value="1"/>
</dbReference>
<dbReference type="Pfam" id="PF08149">
    <property type="entry name" value="BING4CT"/>
    <property type="match status" value="1"/>
</dbReference>
<dbReference type="InterPro" id="IPR040315">
    <property type="entry name" value="WDR46/Utp7"/>
</dbReference>
<comment type="function">
    <text evidence="1">Involved in nucleolar processing of pre-18S ribosomal RNA.</text>
</comment>
<evidence type="ECO:0000256" key="2">
    <source>
        <dbReference type="ARBA" id="ARBA00004604"/>
    </source>
</evidence>
<dbReference type="EMBL" id="LK056664">
    <property type="protein sequence ID" value="CDU23782.1"/>
    <property type="molecule type" value="Genomic_DNA"/>
</dbReference>
<dbReference type="GO" id="GO:0030686">
    <property type="term" value="C:90S preribosome"/>
    <property type="evidence" value="ECO:0007669"/>
    <property type="project" value="TreeGrafter"/>
</dbReference>
<feature type="repeat" description="WD" evidence="8">
    <location>
        <begin position="314"/>
        <end position="350"/>
    </location>
</feature>
<feature type="region of interest" description="Disordered" evidence="9">
    <location>
        <begin position="607"/>
        <end position="643"/>
    </location>
</feature>
<feature type="region of interest" description="Disordered" evidence="9">
    <location>
        <begin position="532"/>
        <end position="591"/>
    </location>
</feature>
<evidence type="ECO:0000256" key="4">
    <source>
        <dbReference type="ARBA" id="ARBA00022574"/>
    </source>
</evidence>
<name>A0A127ZCS7_9BASI</name>
<evidence type="ECO:0000256" key="3">
    <source>
        <dbReference type="ARBA" id="ARBA00022552"/>
    </source>
</evidence>
<dbReference type="InterPro" id="IPR036322">
    <property type="entry name" value="WD40_repeat_dom_sf"/>
</dbReference>
<dbReference type="Pfam" id="PF00400">
    <property type="entry name" value="WD40"/>
    <property type="match status" value="1"/>
</dbReference>
<accession>A0A127ZCS7</accession>
<reference evidence="11" key="1">
    <citation type="submission" date="2014-06" db="EMBL/GenBank/DDBJ databases">
        <authorList>
            <person name="Ju J."/>
            <person name="Zhang J."/>
        </authorList>
    </citation>
    <scope>NUCLEOTIDE SEQUENCE</scope>
    <source>
        <strain evidence="11">SscI8</strain>
    </source>
</reference>
<feature type="region of interest" description="Disordered" evidence="9">
    <location>
        <begin position="1"/>
        <end position="46"/>
    </location>
</feature>
<dbReference type="PROSITE" id="PS50294">
    <property type="entry name" value="WD_REPEATS_REGION"/>
    <property type="match status" value="1"/>
</dbReference>
<dbReference type="Gene3D" id="2.130.10.10">
    <property type="entry name" value="YVTN repeat-like/Quinoprotein amine dehydrogenase"/>
    <property type="match status" value="2"/>
</dbReference>
<evidence type="ECO:0000256" key="6">
    <source>
        <dbReference type="ARBA" id="ARBA00023242"/>
    </source>
</evidence>
<dbReference type="PROSITE" id="PS50082">
    <property type="entry name" value="WD_REPEATS_2"/>
    <property type="match status" value="1"/>
</dbReference>
<dbReference type="InterPro" id="IPR001680">
    <property type="entry name" value="WD40_rpt"/>
</dbReference>
<evidence type="ECO:0000256" key="5">
    <source>
        <dbReference type="ARBA" id="ARBA00022737"/>
    </source>
</evidence>
<evidence type="ECO:0000256" key="1">
    <source>
        <dbReference type="ARBA" id="ARBA00004099"/>
    </source>
</evidence>
<evidence type="ECO:0000256" key="7">
    <source>
        <dbReference type="ARBA" id="ARBA00076453"/>
    </source>
</evidence>
<evidence type="ECO:0000259" key="10">
    <source>
        <dbReference type="SMART" id="SM01033"/>
    </source>
</evidence>
<dbReference type="InterPro" id="IPR012952">
    <property type="entry name" value="BING4_C_dom"/>
</dbReference>
<evidence type="ECO:0000256" key="8">
    <source>
        <dbReference type="PROSITE-ProRule" id="PRU00221"/>
    </source>
</evidence>
<organism evidence="11">
    <name type="scientific">Sporisorium scitamineum</name>
    <dbReference type="NCBI Taxonomy" id="49012"/>
    <lineage>
        <taxon>Eukaryota</taxon>
        <taxon>Fungi</taxon>
        <taxon>Dikarya</taxon>
        <taxon>Basidiomycota</taxon>
        <taxon>Ustilaginomycotina</taxon>
        <taxon>Ustilaginomycetes</taxon>
        <taxon>Ustilaginales</taxon>
        <taxon>Ustilaginaceae</taxon>
        <taxon>Sporisorium</taxon>
    </lineage>
</organism>
<dbReference type="AlphaFoldDB" id="A0A127ZCS7"/>
<evidence type="ECO:0000256" key="9">
    <source>
        <dbReference type="SAM" id="MobiDB-lite"/>
    </source>
</evidence>
<keyword evidence="6" id="KW-0539">Nucleus</keyword>
<dbReference type="GO" id="GO:0032040">
    <property type="term" value="C:small-subunit processome"/>
    <property type="evidence" value="ECO:0007669"/>
    <property type="project" value="TreeGrafter"/>
</dbReference>
<dbReference type="PANTHER" id="PTHR14085">
    <property type="entry name" value="WD-REPEAT PROTEIN BING4"/>
    <property type="match status" value="1"/>
</dbReference>
<comment type="subcellular location">
    <subcellularLocation>
        <location evidence="2">Nucleus</location>
        <location evidence="2">Nucleolus</location>
    </subcellularLocation>
</comment>
<dbReference type="InterPro" id="IPR015943">
    <property type="entry name" value="WD40/YVTN_repeat-like_dom_sf"/>
</dbReference>
<dbReference type="GO" id="GO:0000462">
    <property type="term" value="P:maturation of SSU-rRNA from tricistronic rRNA transcript (SSU-rRNA, 5.8S rRNA, LSU-rRNA)"/>
    <property type="evidence" value="ECO:0007669"/>
    <property type="project" value="TreeGrafter"/>
</dbReference>
<keyword evidence="4 8" id="KW-0853">WD repeat</keyword>
<dbReference type="PANTHER" id="PTHR14085:SF3">
    <property type="entry name" value="WD REPEAT-CONTAINING PROTEIN 46"/>
    <property type="match status" value="1"/>
</dbReference>
<dbReference type="PROSITE" id="PS00678">
    <property type="entry name" value="WD_REPEATS_1"/>
    <property type="match status" value="1"/>
</dbReference>
<dbReference type="OrthoDB" id="10251154at2759"/>
<dbReference type="SMART" id="SM01033">
    <property type="entry name" value="BING4CT"/>
    <property type="match status" value="1"/>
</dbReference>
<dbReference type="FunFam" id="2.130.10.10:FF:000378">
    <property type="entry name" value="U3 small nucleolar RNA-associated protein 7"/>
    <property type="match status" value="1"/>
</dbReference>